<gene>
    <name evidence="2" type="ORF">DRF62_17620</name>
</gene>
<keyword evidence="1" id="KW-0472">Membrane</keyword>
<keyword evidence="3" id="KW-1185">Reference proteome</keyword>
<proteinExistence type="predicted"/>
<reference evidence="2 3" key="1">
    <citation type="journal article" date="2006" name="Int. J. Syst. Evol. Microbiol.">
        <title>Chryseobacterium piscium sp. nov., isolated from fish of the South Atlantic Ocean off South Africa.</title>
        <authorList>
            <person name="de Beer H."/>
            <person name="Hugo C.J."/>
            <person name="Jooste P.J."/>
            <person name="Vancanneyt M."/>
            <person name="Coenye T."/>
            <person name="Vandamme P."/>
        </authorList>
    </citation>
    <scope>NUCLEOTIDE SEQUENCE [LARGE SCALE GENOMIC DNA]</scope>
    <source>
        <strain evidence="2 3">CCUG 51923</strain>
    </source>
</reference>
<evidence type="ECO:0000313" key="2">
    <source>
        <dbReference type="EMBL" id="REC51187.1"/>
    </source>
</evidence>
<feature type="transmembrane region" description="Helical" evidence="1">
    <location>
        <begin position="15"/>
        <end position="35"/>
    </location>
</feature>
<accession>A0A3D9BCQ2</accession>
<evidence type="ECO:0000256" key="1">
    <source>
        <dbReference type="SAM" id="Phobius"/>
    </source>
</evidence>
<dbReference type="Proteomes" id="UP000256512">
    <property type="component" value="Unassembled WGS sequence"/>
</dbReference>
<sequence>MEVLNSIEMRKHKKIYYVAGIISALLVPLLFLYYATPVYYQMSMRAIDIGLPYKAKKGEKIPEYTQIPKEGWNYKTINVKPAFDKKTEEIFIKEINQLKEKDIDKTGIRFQLSDKNVYADIIGLLNVMLKTKQERYGLDMEGTNSLYVLYKKPLEYTDVFGCGGGDVGYLSIDEYNYDNANFWNKLIHYSPKESYYLIFGFLMLIYCAMLRPKLSFNI</sequence>
<comment type="caution">
    <text evidence="2">The sequence shown here is derived from an EMBL/GenBank/DDBJ whole genome shotgun (WGS) entry which is preliminary data.</text>
</comment>
<dbReference type="EMBL" id="QNVS01000079">
    <property type="protein sequence ID" value="REC51187.1"/>
    <property type="molecule type" value="Genomic_DNA"/>
</dbReference>
<evidence type="ECO:0000313" key="3">
    <source>
        <dbReference type="Proteomes" id="UP000256512"/>
    </source>
</evidence>
<dbReference type="AlphaFoldDB" id="A0A3D9BCQ2"/>
<keyword evidence="1" id="KW-0812">Transmembrane</keyword>
<name>A0A3D9BCQ2_9FLAO</name>
<keyword evidence="1" id="KW-1133">Transmembrane helix</keyword>
<feature type="transmembrane region" description="Helical" evidence="1">
    <location>
        <begin position="195"/>
        <end position="212"/>
    </location>
</feature>
<organism evidence="2 3">
    <name type="scientific">Chryseobacterium piscium</name>
    <dbReference type="NCBI Taxonomy" id="333702"/>
    <lineage>
        <taxon>Bacteria</taxon>
        <taxon>Pseudomonadati</taxon>
        <taxon>Bacteroidota</taxon>
        <taxon>Flavobacteriia</taxon>
        <taxon>Flavobacteriales</taxon>
        <taxon>Weeksellaceae</taxon>
        <taxon>Chryseobacterium group</taxon>
        <taxon>Chryseobacterium</taxon>
    </lineage>
</organism>
<protein>
    <submittedName>
        <fullName evidence="2">Uncharacterized protein</fullName>
    </submittedName>
</protein>